<evidence type="ECO:0000313" key="1">
    <source>
        <dbReference type="EMBL" id="QBP18081.1"/>
    </source>
</evidence>
<accession>A0A4P6ZJZ7</accession>
<dbReference type="Proteomes" id="UP000294321">
    <property type="component" value="Chromosome"/>
</dbReference>
<dbReference type="EMBL" id="CP034726">
    <property type="protein sequence ID" value="QBP18081.1"/>
    <property type="molecule type" value="Genomic_DNA"/>
</dbReference>
<sequence>MAKPFTMSDDKLVKIIETDVQNKKFGDAGDKADLLERNHADDILNVWISMLIDDLTAQNQKKSLKDVATIKSKLAKK</sequence>
<dbReference type="AlphaFoldDB" id="A0A4P6ZJZ7"/>
<keyword evidence="2" id="KW-1185">Reference proteome</keyword>
<protein>
    <submittedName>
        <fullName evidence="1">Uncharacterized protein</fullName>
    </submittedName>
</protein>
<dbReference type="RefSeq" id="WP_133441638.1">
    <property type="nucleotide sequence ID" value="NZ_CP034726.1"/>
</dbReference>
<evidence type="ECO:0000313" key="2">
    <source>
        <dbReference type="Proteomes" id="UP000294321"/>
    </source>
</evidence>
<name>A0A4P6ZJZ7_9LACO</name>
<organism evidence="1 2">
    <name type="scientific">Acetilactobacillus jinshanensis</name>
    <dbReference type="NCBI Taxonomy" id="1720083"/>
    <lineage>
        <taxon>Bacteria</taxon>
        <taxon>Bacillati</taxon>
        <taxon>Bacillota</taxon>
        <taxon>Bacilli</taxon>
        <taxon>Lactobacillales</taxon>
        <taxon>Lactobacillaceae</taxon>
        <taxon>Acetilactobacillus</taxon>
    </lineage>
</organism>
<dbReference type="KEGG" id="lji:ELX58_02750"/>
<proteinExistence type="predicted"/>
<gene>
    <name evidence="1" type="ORF">ELX58_02750</name>
</gene>
<reference evidence="2" key="1">
    <citation type="submission" date="2018-12" db="EMBL/GenBank/DDBJ databases">
        <title>A new species of lactobacillus.</title>
        <authorList>
            <person name="Jian Y."/>
            <person name="Xin L."/>
            <person name="Hong Z.J."/>
            <person name="Ming L.Z."/>
            <person name="Hong X.Z."/>
        </authorList>
    </citation>
    <scope>NUCLEOTIDE SEQUENCE [LARGE SCALE GENOMIC DNA]</scope>
    <source>
        <strain evidence="2">HSLZ-75</strain>
    </source>
</reference>